<evidence type="ECO:0000313" key="3">
    <source>
        <dbReference type="Proteomes" id="UP000694228"/>
    </source>
</evidence>
<dbReference type="EMBL" id="CP077107">
    <property type="protein sequence ID" value="QXO93513.1"/>
    <property type="molecule type" value="Genomic_DNA"/>
</dbReference>
<dbReference type="AlphaFoldDB" id="A0A8F5VM96"/>
<dbReference type="OrthoDB" id="115611at2157"/>
<dbReference type="PANTHER" id="PTHR34825">
    <property type="entry name" value="CONSERVED PROTEIN, WITH A WEAK D-GALACTARATE DEHYDRATASE/ALTRONATE HYDROLASE DOMAIN"/>
    <property type="match status" value="1"/>
</dbReference>
<sequence>MVSQKLPIGIQSFEKIRTGGYAYVDKTPFISDIVRNGSYYFLSRPRRFGKSLFIDTIDCAFSGKVELFSGLYLTTPESGWDFEKVYPVLRVDFAGGTFRIEQDLIGRLDRILDQWEEQYQTEKTHGSPGERLFYLIPNIASKTKSPIVILIDEYDKPILDNLEDPSLSAKMRDILKDFYGAIKPLDLHLRFVFLTGVSKFVKTGIFSGLNNLKDITIDTRYSSICGYTGQDLINVFGDRISGYDIHDISRWYNGYSWTGESVYNPFDILLFLDQGIFRPYWFETGTPSFLIKIWKTDPRLPADYDGLITGEEILGSFDPEHIRMETLLFQSGYLTIKEWSADLVRGLRCVLGFPNIEVRTSLNTLFSEALSGRNAPENRDRLYALLDAGDISGLHTLFHAFFASIPHDWYRKNHISRFEGYYASVIYTYFASLGYEVIPEDTTNLGQIDLTIKTNKAIWLFEFKVLGSNREKIENPLEQLRKKGYAEKYRKDILPIYEIGIVFDPESRNIVRWEVQEPEKLGMGE</sequence>
<keyword evidence="2" id="KW-0547">Nucleotide-binding</keyword>
<dbReference type="PANTHER" id="PTHR34825:SF1">
    <property type="entry name" value="AAA-ATPASE-LIKE DOMAIN-CONTAINING PROTEIN"/>
    <property type="match status" value="1"/>
</dbReference>
<protein>
    <submittedName>
        <fullName evidence="2">ATP-binding protein</fullName>
    </submittedName>
</protein>
<dbReference type="Pfam" id="PF08011">
    <property type="entry name" value="PDDEXK_9"/>
    <property type="match status" value="1"/>
</dbReference>
<evidence type="ECO:0000313" key="2">
    <source>
        <dbReference type="EMBL" id="QXO93513.1"/>
    </source>
</evidence>
<feature type="domain" description="AAA-ATPase-like" evidence="1">
    <location>
        <begin position="7"/>
        <end position="206"/>
    </location>
</feature>
<gene>
    <name evidence="2" type="ORF">KSK55_08960</name>
</gene>
<accession>A0A8F5VM96</accession>
<dbReference type="GO" id="GO:0005524">
    <property type="term" value="F:ATP binding"/>
    <property type="evidence" value="ECO:0007669"/>
    <property type="project" value="UniProtKB-KW"/>
</dbReference>
<reference evidence="2 3" key="1">
    <citation type="submission" date="2021-06" db="EMBL/GenBank/DDBJ databases">
        <title>Complete genome sequence of the secondary alcohol utilizing methanogen Methanospirillum hungatei strain GP1.</title>
        <authorList>
            <person name="Day L.A."/>
            <person name="Costa K.C."/>
        </authorList>
    </citation>
    <scope>NUCLEOTIDE SEQUENCE [LARGE SCALE GENOMIC DNA]</scope>
    <source>
        <strain evidence="2 3">GP1</strain>
    </source>
</reference>
<organism evidence="2 3">
    <name type="scientific">Methanospirillum hungatei</name>
    <dbReference type="NCBI Taxonomy" id="2203"/>
    <lineage>
        <taxon>Archaea</taxon>
        <taxon>Methanobacteriati</taxon>
        <taxon>Methanobacteriota</taxon>
        <taxon>Stenosarchaea group</taxon>
        <taxon>Methanomicrobia</taxon>
        <taxon>Methanomicrobiales</taxon>
        <taxon>Methanospirillaceae</taxon>
        <taxon>Methanospirillum</taxon>
    </lineage>
</organism>
<name>A0A8F5VM96_METHU</name>
<dbReference type="InterPro" id="IPR012547">
    <property type="entry name" value="PDDEXK_9"/>
</dbReference>
<proteinExistence type="predicted"/>
<evidence type="ECO:0000259" key="1">
    <source>
        <dbReference type="Pfam" id="PF09820"/>
    </source>
</evidence>
<dbReference type="Pfam" id="PF09820">
    <property type="entry name" value="AAA-ATPase_like"/>
    <property type="match status" value="1"/>
</dbReference>
<dbReference type="Proteomes" id="UP000694228">
    <property type="component" value="Chromosome"/>
</dbReference>
<dbReference type="InterPro" id="IPR018631">
    <property type="entry name" value="AAA-ATPase-like_dom"/>
</dbReference>
<keyword evidence="2" id="KW-0067">ATP-binding</keyword>